<evidence type="ECO:0000256" key="1">
    <source>
        <dbReference type="SAM" id="SignalP"/>
    </source>
</evidence>
<organism evidence="2 3">
    <name type="scientific">Castellaniella hirudinis</name>
    <dbReference type="NCBI Taxonomy" id="1144617"/>
    <lineage>
        <taxon>Bacteria</taxon>
        <taxon>Pseudomonadati</taxon>
        <taxon>Pseudomonadota</taxon>
        <taxon>Betaproteobacteria</taxon>
        <taxon>Burkholderiales</taxon>
        <taxon>Alcaligenaceae</taxon>
        <taxon>Castellaniella</taxon>
    </lineage>
</organism>
<dbReference type="PROSITE" id="PS51257">
    <property type="entry name" value="PROKAR_LIPOPROTEIN"/>
    <property type="match status" value="1"/>
</dbReference>
<feature type="chain" id="PRO_5046084924" evidence="1">
    <location>
        <begin position="24"/>
        <end position="218"/>
    </location>
</feature>
<reference evidence="3" key="1">
    <citation type="journal article" date="2019" name="Int. J. Syst. Evol. Microbiol.">
        <title>The Global Catalogue of Microorganisms (GCM) 10K type strain sequencing project: providing services to taxonomists for standard genome sequencing and annotation.</title>
        <authorList>
            <consortium name="The Broad Institute Genomics Platform"/>
            <consortium name="The Broad Institute Genome Sequencing Center for Infectious Disease"/>
            <person name="Wu L."/>
            <person name="Ma J."/>
        </authorList>
    </citation>
    <scope>NUCLEOTIDE SEQUENCE [LARGE SCALE GENOMIC DNA]</scope>
    <source>
        <strain evidence="3">CGMCC 1.19029</strain>
    </source>
</reference>
<dbReference type="Pfam" id="PF05643">
    <property type="entry name" value="GNA1162-like"/>
    <property type="match status" value="1"/>
</dbReference>
<keyword evidence="3" id="KW-1185">Reference proteome</keyword>
<dbReference type="InterPro" id="IPR008517">
    <property type="entry name" value="GNA1162-like"/>
</dbReference>
<sequence length="218" mass="22885">MTPLRTLKRIGGMLLAITLAGCAATQAQLDYAAFRASRPASILVLPPLNETVEVDASQGVLAQATFPLAESGYYVIPVAVMEETFRQNGLTAPAEIHELPAAKLREIFGADTALYMSIKKYGASYAVLSSSVAVEIEASLIDLRSGAVLWQGHKQAVETSGSGGGLIGMLVNAVISQIVNTLSDRSYVVAGAASQSLLFAGQPGGILYGPRSPKYELQ</sequence>
<feature type="signal peptide" evidence="1">
    <location>
        <begin position="1"/>
        <end position="23"/>
    </location>
</feature>
<name>A0ABV8RY00_9BURK</name>
<comment type="caution">
    <text evidence="2">The sequence shown here is derived from an EMBL/GenBank/DDBJ whole genome shotgun (WGS) entry which is preliminary data.</text>
</comment>
<gene>
    <name evidence="2" type="ORF">ACFO0J_06200</name>
</gene>
<protein>
    <submittedName>
        <fullName evidence="2">DUF799 domain-containing protein</fullName>
    </submittedName>
</protein>
<dbReference type="Proteomes" id="UP001595756">
    <property type="component" value="Unassembled WGS sequence"/>
</dbReference>
<keyword evidence="1" id="KW-0732">Signal</keyword>
<dbReference type="EMBL" id="JBHSDY010000003">
    <property type="protein sequence ID" value="MFC4297629.1"/>
    <property type="molecule type" value="Genomic_DNA"/>
</dbReference>
<accession>A0ABV8RY00</accession>
<evidence type="ECO:0000313" key="3">
    <source>
        <dbReference type="Proteomes" id="UP001595756"/>
    </source>
</evidence>
<evidence type="ECO:0000313" key="2">
    <source>
        <dbReference type="EMBL" id="MFC4297629.1"/>
    </source>
</evidence>
<dbReference type="RefSeq" id="WP_376812361.1">
    <property type="nucleotide sequence ID" value="NZ_JBHSDY010000003.1"/>
</dbReference>
<dbReference type="Gene3D" id="3.40.50.10610">
    <property type="entry name" value="ABC-type transport auxiliary lipoprotein component"/>
    <property type="match status" value="1"/>
</dbReference>
<proteinExistence type="predicted"/>